<dbReference type="SUPFAM" id="SSF103473">
    <property type="entry name" value="MFS general substrate transporter"/>
    <property type="match status" value="1"/>
</dbReference>
<keyword evidence="1" id="KW-1133">Transmembrane helix</keyword>
<feature type="transmembrane region" description="Helical" evidence="1">
    <location>
        <begin position="649"/>
        <end position="671"/>
    </location>
</feature>
<dbReference type="PANTHER" id="PTHR11360:SF284">
    <property type="entry name" value="EG:103B4.3 PROTEIN-RELATED"/>
    <property type="match status" value="1"/>
</dbReference>
<feature type="transmembrane region" description="Helical" evidence="1">
    <location>
        <begin position="7"/>
        <end position="27"/>
    </location>
</feature>
<evidence type="ECO:0000313" key="2">
    <source>
        <dbReference type="EMBL" id="GFO30848.1"/>
    </source>
</evidence>
<protein>
    <submittedName>
        <fullName evidence="2">Monocarboxylate transporter 12</fullName>
    </submittedName>
</protein>
<feature type="transmembrane region" description="Helical" evidence="1">
    <location>
        <begin position="47"/>
        <end position="66"/>
    </location>
</feature>
<comment type="caution">
    <text evidence="2">The sequence shown here is derived from an EMBL/GenBank/DDBJ whole genome shotgun (WGS) entry which is preliminary data.</text>
</comment>
<evidence type="ECO:0000256" key="1">
    <source>
        <dbReference type="SAM" id="Phobius"/>
    </source>
</evidence>
<organism evidence="2 3">
    <name type="scientific">Plakobranchus ocellatus</name>
    <dbReference type="NCBI Taxonomy" id="259542"/>
    <lineage>
        <taxon>Eukaryota</taxon>
        <taxon>Metazoa</taxon>
        <taxon>Spiralia</taxon>
        <taxon>Lophotrochozoa</taxon>
        <taxon>Mollusca</taxon>
        <taxon>Gastropoda</taxon>
        <taxon>Heterobranchia</taxon>
        <taxon>Euthyneura</taxon>
        <taxon>Panpulmonata</taxon>
        <taxon>Sacoglossa</taxon>
        <taxon>Placobranchoidea</taxon>
        <taxon>Plakobranchidae</taxon>
        <taxon>Plakobranchus</taxon>
    </lineage>
</organism>
<dbReference type="PANTHER" id="PTHR11360">
    <property type="entry name" value="MONOCARBOXYLATE TRANSPORTER"/>
    <property type="match status" value="1"/>
</dbReference>
<feature type="transmembrane region" description="Helical" evidence="1">
    <location>
        <begin position="615"/>
        <end position="637"/>
    </location>
</feature>
<dbReference type="InterPro" id="IPR011701">
    <property type="entry name" value="MFS"/>
</dbReference>
<feature type="transmembrane region" description="Helical" evidence="1">
    <location>
        <begin position="163"/>
        <end position="184"/>
    </location>
</feature>
<dbReference type="Proteomes" id="UP000735302">
    <property type="component" value="Unassembled WGS sequence"/>
</dbReference>
<feature type="transmembrane region" description="Helical" evidence="1">
    <location>
        <begin position="677"/>
        <end position="698"/>
    </location>
</feature>
<sequence>MTVSEGGWGWVVVFCSFYHHLFMASAVYSLSVYYGSWVEDFNTGRGLASWVPTLIMAGSMGSGPLAASLSSRFGNREVVIAGSIISAVGFFISCFVTSIYVLIVLSLASGVGLGMQYLPTLALIPFYFNKKRSVATGIAVSGCGVGTFLYPPFLIWLEELYSWRGAMIIISGFNLNMAVCGALLRPVESREADGEELDEEREGQKDMESEVLQITQCIDRDASSDIDSNSLKLPVNTTHSTEYQQRKRLYGSGLENGNLASFPILQVTESKENQRANDAANRSPKRHFHTHADMCSVKKQGDKNVNSNTSLSNSINIIPSARLRPETTLLHRKLNDNPEQNLSTYSSQRKGISGSLCHLVTFKSTDNFLKHQFSSANELHNGVCRNKNAAHYVNSAHCLIPKSGIGSHSSVRHSHVDILLASSVFDLVKADRRRNNSIMYLHESESYDIKHVLSLNLKGAAHLLQQHVPRDDTYTERGSRHDVTYPQSTALTSATDPSKPQFYCSVPPTHLTGYLTILRNPYFATFAVCNFLSCLTYLMPVVYLVDRAVDNGVEKSQAALAFSMYGAGNLFGRIAVGLLADCAQDSLILGAICLMGCGVSTCLSPLSGAQVVLHGLYGLTFGFCIGGFVTLTPLILVDLLGLAMVSRSLGLILVFQALGFIAGTPVAGWIFDAIGSYTISFLLHGAVIGVSGLVLLALKVVLLRTQRRDTNAAVDATVSPVIVNDEDKNPSDVDEEEDDDICAKLNKIDQSDNNNRDI</sequence>
<dbReference type="EMBL" id="BLXT01006265">
    <property type="protein sequence ID" value="GFO30848.1"/>
    <property type="molecule type" value="Genomic_DNA"/>
</dbReference>
<evidence type="ECO:0000313" key="3">
    <source>
        <dbReference type="Proteomes" id="UP000735302"/>
    </source>
</evidence>
<feature type="transmembrane region" description="Helical" evidence="1">
    <location>
        <begin position="557"/>
        <end position="580"/>
    </location>
</feature>
<feature type="transmembrane region" description="Helical" evidence="1">
    <location>
        <begin position="587"/>
        <end position="609"/>
    </location>
</feature>
<feature type="transmembrane region" description="Helical" evidence="1">
    <location>
        <begin position="135"/>
        <end position="157"/>
    </location>
</feature>
<gene>
    <name evidence="2" type="ORF">PoB_005735300</name>
</gene>
<dbReference type="InterPro" id="IPR050327">
    <property type="entry name" value="Proton-linked_MCT"/>
</dbReference>
<dbReference type="GO" id="GO:0008028">
    <property type="term" value="F:monocarboxylic acid transmembrane transporter activity"/>
    <property type="evidence" value="ECO:0007669"/>
    <property type="project" value="TreeGrafter"/>
</dbReference>
<reference evidence="2 3" key="1">
    <citation type="journal article" date="2021" name="Elife">
        <title>Chloroplast acquisition without the gene transfer in kleptoplastic sea slugs, Plakobranchus ocellatus.</title>
        <authorList>
            <person name="Maeda T."/>
            <person name="Takahashi S."/>
            <person name="Yoshida T."/>
            <person name="Shimamura S."/>
            <person name="Takaki Y."/>
            <person name="Nagai Y."/>
            <person name="Toyoda A."/>
            <person name="Suzuki Y."/>
            <person name="Arimoto A."/>
            <person name="Ishii H."/>
            <person name="Satoh N."/>
            <person name="Nishiyama T."/>
            <person name="Hasebe M."/>
            <person name="Maruyama T."/>
            <person name="Minagawa J."/>
            <person name="Obokata J."/>
            <person name="Shigenobu S."/>
        </authorList>
    </citation>
    <scope>NUCLEOTIDE SEQUENCE [LARGE SCALE GENOMIC DNA]</scope>
</reference>
<proteinExistence type="predicted"/>
<accession>A0AAV4CFX3</accession>
<dbReference type="InterPro" id="IPR036259">
    <property type="entry name" value="MFS_trans_sf"/>
</dbReference>
<dbReference type="Pfam" id="PF07690">
    <property type="entry name" value="MFS_1"/>
    <property type="match status" value="2"/>
</dbReference>
<feature type="transmembrane region" description="Helical" evidence="1">
    <location>
        <begin position="78"/>
        <end position="101"/>
    </location>
</feature>
<keyword evidence="1" id="KW-0472">Membrane</keyword>
<name>A0AAV4CFX3_9GAST</name>
<feature type="transmembrane region" description="Helical" evidence="1">
    <location>
        <begin position="107"/>
        <end position="128"/>
    </location>
</feature>
<keyword evidence="3" id="KW-1185">Reference proteome</keyword>
<feature type="transmembrane region" description="Helical" evidence="1">
    <location>
        <begin position="522"/>
        <end position="545"/>
    </location>
</feature>
<dbReference type="Gene3D" id="1.20.1250.20">
    <property type="entry name" value="MFS general substrate transporter like domains"/>
    <property type="match status" value="2"/>
</dbReference>
<keyword evidence="1" id="KW-0812">Transmembrane</keyword>
<dbReference type="AlphaFoldDB" id="A0AAV4CFX3"/>